<gene>
    <name evidence="2" type="ORF">F0460_14970</name>
</gene>
<dbReference type="EMBL" id="VWSG01000016">
    <property type="protein sequence ID" value="KAA5531793.1"/>
    <property type="molecule type" value="Genomic_DNA"/>
</dbReference>
<evidence type="ECO:0000256" key="1">
    <source>
        <dbReference type="SAM" id="SignalP"/>
    </source>
</evidence>
<keyword evidence="1" id="KW-0732">Signal</keyword>
<dbReference type="RefSeq" id="WP_150014679.1">
    <property type="nucleotide sequence ID" value="NZ_VWSG01000016.1"/>
</dbReference>
<organism evidence="2 3">
    <name type="scientific">Paenimyroides baculatum</name>
    <dbReference type="NCBI Taxonomy" id="2608000"/>
    <lineage>
        <taxon>Bacteria</taxon>
        <taxon>Pseudomonadati</taxon>
        <taxon>Bacteroidota</taxon>
        <taxon>Flavobacteriia</taxon>
        <taxon>Flavobacteriales</taxon>
        <taxon>Flavobacteriaceae</taxon>
        <taxon>Paenimyroides</taxon>
    </lineage>
</organism>
<accession>A0A5M6C9S9</accession>
<proteinExistence type="predicted"/>
<protein>
    <submittedName>
        <fullName evidence="2">Uncharacterized protein</fullName>
    </submittedName>
</protein>
<keyword evidence="3" id="KW-1185">Reference proteome</keyword>
<reference evidence="2 3" key="1">
    <citation type="submission" date="2019-09" db="EMBL/GenBank/DDBJ databases">
        <title>Genome sequence and assembly of Flavobacterium sp.</title>
        <authorList>
            <person name="Chhetri G."/>
        </authorList>
    </citation>
    <scope>NUCLEOTIDE SEQUENCE [LARGE SCALE GENOMIC DNA]</scope>
    <source>
        <strain evidence="2 3">SNL9</strain>
    </source>
</reference>
<comment type="caution">
    <text evidence="2">The sequence shown here is derived from an EMBL/GenBank/DDBJ whole genome shotgun (WGS) entry which is preliminary data.</text>
</comment>
<feature type="chain" id="PRO_5024387858" evidence="1">
    <location>
        <begin position="23"/>
        <end position="151"/>
    </location>
</feature>
<name>A0A5M6C9S9_9FLAO</name>
<sequence length="151" mass="17874">MKKLIKIIVFSYCALFFQNSFAQNDQEQVLNDELFEELKTEAIKLYTSAEYNAYMDRGFKFAAKLPKDYGKTKEDFKTWIVKRIDQSKFKTVEEAVSEYEIMYELHHKYEQLQKGIYKKRSALSDKYGSSLVSDLYNEKVSKKIIDIQLGR</sequence>
<dbReference type="AlphaFoldDB" id="A0A5M6C9S9"/>
<evidence type="ECO:0000313" key="3">
    <source>
        <dbReference type="Proteomes" id="UP000325141"/>
    </source>
</evidence>
<evidence type="ECO:0000313" key="2">
    <source>
        <dbReference type="EMBL" id="KAA5531793.1"/>
    </source>
</evidence>
<dbReference type="Proteomes" id="UP000325141">
    <property type="component" value="Unassembled WGS sequence"/>
</dbReference>
<feature type="signal peptide" evidence="1">
    <location>
        <begin position="1"/>
        <end position="22"/>
    </location>
</feature>